<organism evidence="8 9">
    <name type="scientific">Shewanella psychropiezotolerans</name>
    <dbReference type="NCBI Taxonomy" id="2593655"/>
    <lineage>
        <taxon>Bacteria</taxon>
        <taxon>Pseudomonadati</taxon>
        <taxon>Pseudomonadota</taxon>
        <taxon>Gammaproteobacteria</taxon>
        <taxon>Alteromonadales</taxon>
        <taxon>Shewanellaceae</taxon>
        <taxon>Shewanella</taxon>
    </lineage>
</organism>
<comment type="subcellular location">
    <subcellularLocation>
        <location evidence="1">Membrane</location>
        <topology evidence="1">Multi-pass membrane protein</topology>
    </subcellularLocation>
</comment>
<keyword evidence="5 6" id="KW-0472">Membrane</keyword>
<reference evidence="8 9" key="1">
    <citation type="submission" date="2019-07" db="EMBL/GenBank/DDBJ databases">
        <title>Shewanella sp. YLB-06 whole genomic sequence.</title>
        <authorList>
            <person name="Yu L."/>
        </authorList>
    </citation>
    <scope>NUCLEOTIDE SEQUENCE [LARGE SCALE GENOMIC DNA]</scope>
    <source>
        <strain evidence="8 9">YLB-06</strain>
    </source>
</reference>
<feature type="transmembrane region" description="Helical" evidence="6">
    <location>
        <begin position="80"/>
        <end position="102"/>
    </location>
</feature>
<dbReference type="EMBL" id="CP041614">
    <property type="protein sequence ID" value="QDO83963.1"/>
    <property type="molecule type" value="Genomic_DNA"/>
</dbReference>
<feature type="transmembrane region" description="Helical" evidence="6">
    <location>
        <begin position="49"/>
        <end position="68"/>
    </location>
</feature>
<gene>
    <name evidence="8" type="ORF">FM037_12865</name>
</gene>
<dbReference type="Pfam" id="PF04138">
    <property type="entry name" value="GtrA_DPMS_TM"/>
    <property type="match status" value="1"/>
</dbReference>
<accession>A0ABX5WXY2</accession>
<evidence type="ECO:0000259" key="7">
    <source>
        <dbReference type="Pfam" id="PF04138"/>
    </source>
</evidence>
<dbReference type="PANTHER" id="PTHR38459">
    <property type="entry name" value="PROPHAGE BACTOPRENOL-LINKED GLUCOSE TRANSLOCASE HOMOLOG"/>
    <property type="match status" value="1"/>
</dbReference>
<feature type="domain" description="GtrA/DPMS transmembrane" evidence="7">
    <location>
        <begin position="17"/>
        <end position="129"/>
    </location>
</feature>
<evidence type="ECO:0000313" key="8">
    <source>
        <dbReference type="EMBL" id="QDO83963.1"/>
    </source>
</evidence>
<evidence type="ECO:0000313" key="9">
    <source>
        <dbReference type="Proteomes" id="UP000315947"/>
    </source>
</evidence>
<evidence type="ECO:0000256" key="4">
    <source>
        <dbReference type="ARBA" id="ARBA00022989"/>
    </source>
</evidence>
<keyword evidence="9" id="KW-1185">Reference proteome</keyword>
<keyword evidence="3 6" id="KW-0812">Transmembrane</keyword>
<keyword evidence="4 6" id="KW-1133">Transmembrane helix</keyword>
<dbReference type="InterPro" id="IPR007267">
    <property type="entry name" value="GtrA_DPMS_TM"/>
</dbReference>
<feature type="transmembrane region" description="Helical" evidence="6">
    <location>
        <begin position="20"/>
        <end position="43"/>
    </location>
</feature>
<sequence>MYSSKKVTWEEIQEFGRFAVVGLLTTLIYFFTANRLMLILALSPLLSNLLSFVISFIFSYVLQSIWSFKVKINKSRFVRFSIISSANFTLILVITLTFDYVGFSNEKAILFICLLLPIISYLFQKYWVFNDKTI</sequence>
<dbReference type="PANTHER" id="PTHR38459:SF1">
    <property type="entry name" value="PROPHAGE BACTOPRENOL-LINKED GLUCOSE TRANSLOCASE HOMOLOG"/>
    <property type="match status" value="1"/>
</dbReference>
<dbReference type="InterPro" id="IPR051401">
    <property type="entry name" value="GtrA_CellWall_Glycosyl"/>
</dbReference>
<evidence type="ECO:0000256" key="5">
    <source>
        <dbReference type="ARBA" id="ARBA00023136"/>
    </source>
</evidence>
<evidence type="ECO:0000256" key="6">
    <source>
        <dbReference type="SAM" id="Phobius"/>
    </source>
</evidence>
<evidence type="ECO:0000256" key="2">
    <source>
        <dbReference type="ARBA" id="ARBA00009399"/>
    </source>
</evidence>
<name>A0ABX5WXY2_9GAMM</name>
<evidence type="ECO:0000256" key="3">
    <source>
        <dbReference type="ARBA" id="ARBA00022692"/>
    </source>
</evidence>
<protein>
    <submittedName>
        <fullName evidence="8">GtrA family protein</fullName>
    </submittedName>
</protein>
<feature type="transmembrane region" description="Helical" evidence="6">
    <location>
        <begin position="108"/>
        <end position="128"/>
    </location>
</feature>
<proteinExistence type="inferred from homology"/>
<dbReference type="RefSeq" id="WP_144046329.1">
    <property type="nucleotide sequence ID" value="NZ_CP041614.1"/>
</dbReference>
<evidence type="ECO:0000256" key="1">
    <source>
        <dbReference type="ARBA" id="ARBA00004141"/>
    </source>
</evidence>
<dbReference type="Proteomes" id="UP000315947">
    <property type="component" value="Chromosome"/>
</dbReference>
<comment type="similarity">
    <text evidence="2">Belongs to the GtrA family.</text>
</comment>